<keyword evidence="3" id="KW-1185">Reference proteome</keyword>
<evidence type="ECO:0000256" key="1">
    <source>
        <dbReference type="SAM" id="SignalP"/>
    </source>
</evidence>
<evidence type="ECO:0000313" key="2">
    <source>
        <dbReference type="EMBL" id="MDH6214176.1"/>
    </source>
</evidence>
<feature type="chain" id="PRO_5046194718" evidence="1">
    <location>
        <begin position="35"/>
        <end position="59"/>
    </location>
</feature>
<comment type="caution">
    <text evidence="2">The sequence shown here is derived from an EMBL/GenBank/DDBJ whole genome shotgun (WGS) entry which is preliminary data.</text>
</comment>
<feature type="signal peptide" evidence="1">
    <location>
        <begin position="1"/>
        <end position="34"/>
    </location>
</feature>
<proteinExistence type="predicted"/>
<organism evidence="2 3">
    <name type="scientific">Streptomyces pseudovenezuelae</name>
    <dbReference type="NCBI Taxonomy" id="67350"/>
    <lineage>
        <taxon>Bacteria</taxon>
        <taxon>Bacillati</taxon>
        <taxon>Actinomycetota</taxon>
        <taxon>Actinomycetes</taxon>
        <taxon>Kitasatosporales</taxon>
        <taxon>Streptomycetaceae</taxon>
        <taxon>Streptomyces</taxon>
        <taxon>Streptomyces aurantiacus group</taxon>
    </lineage>
</organism>
<sequence>MRSFRRPATCRTAAVALALALAAAGTAGSTSVSAAEHQGGRPWFTSWAQSQQDLAHRIT</sequence>
<accession>A0ABT6LCZ1</accession>
<name>A0ABT6LCZ1_9ACTN</name>
<reference evidence="2 3" key="1">
    <citation type="submission" date="2023-04" db="EMBL/GenBank/DDBJ databases">
        <title>Forest soil microbial communities from Buena Vista Peninsula, Colon Province, Panama.</title>
        <authorList>
            <person name="Bouskill N."/>
        </authorList>
    </citation>
    <scope>NUCLEOTIDE SEQUENCE [LARGE SCALE GENOMIC DNA]</scope>
    <source>
        <strain evidence="2 3">GGS1</strain>
    </source>
</reference>
<dbReference type="Proteomes" id="UP001160499">
    <property type="component" value="Unassembled WGS sequence"/>
</dbReference>
<evidence type="ECO:0000313" key="3">
    <source>
        <dbReference type="Proteomes" id="UP001160499"/>
    </source>
</evidence>
<dbReference type="EMBL" id="JARXVH010000002">
    <property type="protein sequence ID" value="MDH6214176.1"/>
    <property type="molecule type" value="Genomic_DNA"/>
</dbReference>
<gene>
    <name evidence="2" type="ORF">M2283_001459</name>
</gene>
<protein>
    <submittedName>
        <fullName evidence="2">Uncharacterized protein</fullName>
    </submittedName>
</protein>
<keyword evidence="1" id="KW-0732">Signal</keyword>